<keyword evidence="1" id="KW-0472">Membrane</keyword>
<sequence length="253" mass="26739">MQKAAAGVRKAGGRRRASLKAAVASLAAVLAICAPVVNFVFSPRTLRLQPGKGPQQASSASVVVLGATTGGGEEVRPEVEGGVLGELLQLATAEGESADAQLIAQVNANFGRISPQDLSDLQSKVAAADEDARPALGRLSLAIQQSMESRMAGAAKDLQELLMSSGEIQENIRNCLAKQDSPLPIMAVLQMNLAKSQQTGNKQQEQGLTFVFNAMNQILDEKVPLVSRILSRCLSTEDSSARQELLRSFLSTE</sequence>
<evidence type="ECO:0000313" key="3">
    <source>
        <dbReference type="Proteomes" id="UP000654075"/>
    </source>
</evidence>
<name>A0A813HVM8_POLGL</name>
<evidence type="ECO:0000313" key="2">
    <source>
        <dbReference type="EMBL" id="CAE8641579.1"/>
    </source>
</evidence>
<accession>A0A813HVM8</accession>
<dbReference type="OrthoDB" id="416618at2759"/>
<dbReference type="Proteomes" id="UP000654075">
    <property type="component" value="Unassembled WGS sequence"/>
</dbReference>
<evidence type="ECO:0000256" key="1">
    <source>
        <dbReference type="SAM" id="Phobius"/>
    </source>
</evidence>
<feature type="transmembrane region" description="Helical" evidence="1">
    <location>
        <begin position="21"/>
        <end position="41"/>
    </location>
</feature>
<protein>
    <submittedName>
        <fullName evidence="2">Uncharacterized protein</fullName>
    </submittedName>
</protein>
<gene>
    <name evidence="2" type="ORF">PGLA1383_LOCUS56201</name>
</gene>
<organism evidence="2 3">
    <name type="scientific">Polarella glacialis</name>
    <name type="common">Dinoflagellate</name>
    <dbReference type="NCBI Taxonomy" id="89957"/>
    <lineage>
        <taxon>Eukaryota</taxon>
        <taxon>Sar</taxon>
        <taxon>Alveolata</taxon>
        <taxon>Dinophyceae</taxon>
        <taxon>Suessiales</taxon>
        <taxon>Suessiaceae</taxon>
        <taxon>Polarella</taxon>
    </lineage>
</organism>
<comment type="caution">
    <text evidence="2">The sequence shown here is derived from an EMBL/GenBank/DDBJ whole genome shotgun (WGS) entry which is preliminary data.</text>
</comment>
<dbReference type="AlphaFoldDB" id="A0A813HVM8"/>
<feature type="non-terminal residue" evidence="2">
    <location>
        <position position="1"/>
    </location>
</feature>
<proteinExistence type="predicted"/>
<dbReference type="EMBL" id="CAJNNV010032938">
    <property type="protein sequence ID" value="CAE8641579.1"/>
    <property type="molecule type" value="Genomic_DNA"/>
</dbReference>
<keyword evidence="1" id="KW-1133">Transmembrane helix</keyword>
<keyword evidence="3" id="KW-1185">Reference proteome</keyword>
<reference evidence="2" key="1">
    <citation type="submission" date="2021-02" db="EMBL/GenBank/DDBJ databases">
        <authorList>
            <person name="Dougan E. K."/>
            <person name="Rhodes N."/>
            <person name="Thang M."/>
            <person name="Chan C."/>
        </authorList>
    </citation>
    <scope>NUCLEOTIDE SEQUENCE</scope>
</reference>
<keyword evidence="1" id="KW-0812">Transmembrane</keyword>